<proteinExistence type="predicted"/>
<keyword evidence="1" id="KW-1133">Transmembrane helix</keyword>
<evidence type="ECO:0000256" key="1">
    <source>
        <dbReference type="SAM" id="Phobius"/>
    </source>
</evidence>
<dbReference type="STRING" id="338963.Pcar_2832"/>
<dbReference type="RefSeq" id="WP_011342613.1">
    <property type="nucleotide sequence ID" value="NC_007498.2"/>
</dbReference>
<feature type="transmembrane region" description="Helical" evidence="1">
    <location>
        <begin position="52"/>
        <end position="72"/>
    </location>
</feature>
<accession>Q3A0P0</accession>
<sequence>MKNKMIKRIASYYFMNFCLLIFWLHFAEAVIFNEIRKHSGSQAAAGSLNDPLISLCFLLSSFCVLISLLLVFKKSWKHRIAIIAMTLGFVTILGLGTVGALGRYLNKADSWDADLNEIFAKWMNQGAPLAPLPEAIPTEAQYLVDVSLRQNRPILFKDIPYEMDLGKANYLMHTNNCLVIGRPRHWFLLPVRQTIHTYEGLKDVADEIVPCDFEHYLTLIEADSGRLDIPREDDEKLDYQTQKRLQLYLQWRFPRQTIGVIYHKGCISYVSHSPHKIIAKFNGPLVMDSDGYPFDFFELDTLWYQSPYDIYDPDPLFEGIADQIKYGKSLWDNRFEVYVKALKVIFYDKDLDQPIPEDPYFLLENGHFSQAEQRLDRIAGKRRAHMAKKLGQQPTP</sequence>
<dbReference type="AlphaFoldDB" id="Q3A0P0"/>
<reference evidence="3" key="1">
    <citation type="submission" date="2005-10" db="EMBL/GenBank/DDBJ databases">
        <title>Complete sequence of Pelobacter carbinolicus DSM 2380.</title>
        <authorList>
            <person name="Copeland A."/>
            <person name="Lucas S."/>
            <person name="Lapidus A."/>
            <person name="Barry K."/>
            <person name="Detter J.C."/>
            <person name="Glavina T."/>
            <person name="Hammon N."/>
            <person name="Israni S."/>
            <person name="Pitluck S."/>
            <person name="Chertkov O."/>
            <person name="Schmutz J."/>
            <person name="Larimer F."/>
            <person name="Land M."/>
            <person name="Kyrpides N."/>
            <person name="Ivanova N."/>
            <person name="Richardson P."/>
        </authorList>
    </citation>
    <scope>NUCLEOTIDE SEQUENCE [LARGE SCALE GENOMIC DNA]</scope>
    <source>
        <strain evidence="3">DSM 2380 / NBRC 103641 / GraBd1</strain>
    </source>
</reference>
<reference evidence="2 3" key="2">
    <citation type="journal article" date="2012" name="BMC Genomics">
        <title>The genome of Pelobacter carbinolicus reveals surprising metabolic capabilities and physiological features.</title>
        <authorList>
            <person name="Aklujkar M."/>
            <person name="Haveman S.A."/>
            <person name="Didonato R.Jr."/>
            <person name="Chertkov O."/>
            <person name="Han C.S."/>
            <person name="Land M.L."/>
            <person name="Brown P."/>
            <person name="Lovley D.R."/>
        </authorList>
    </citation>
    <scope>NUCLEOTIDE SEQUENCE [LARGE SCALE GENOMIC DNA]</scope>
    <source>
        <strain evidence="3">DSM 2380 / NBRC 103641 / GraBd1</strain>
    </source>
</reference>
<organism evidence="2 3">
    <name type="scientific">Syntrophotalea carbinolica (strain DSM 2380 / NBRC 103641 / GraBd1)</name>
    <name type="common">Pelobacter carbinolicus</name>
    <dbReference type="NCBI Taxonomy" id="338963"/>
    <lineage>
        <taxon>Bacteria</taxon>
        <taxon>Pseudomonadati</taxon>
        <taxon>Thermodesulfobacteriota</taxon>
        <taxon>Desulfuromonadia</taxon>
        <taxon>Desulfuromonadales</taxon>
        <taxon>Syntrophotaleaceae</taxon>
        <taxon>Syntrophotalea</taxon>
    </lineage>
</organism>
<keyword evidence="1" id="KW-0812">Transmembrane</keyword>
<evidence type="ECO:0000313" key="2">
    <source>
        <dbReference type="EMBL" id="ABA90067.1"/>
    </source>
</evidence>
<gene>
    <name evidence="2" type="ordered locus">Pcar_2832</name>
</gene>
<keyword evidence="3" id="KW-1185">Reference proteome</keyword>
<evidence type="ECO:0000313" key="3">
    <source>
        <dbReference type="Proteomes" id="UP000002534"/>
    </source>
</evidence>
<feature type="transmembrane region" description="Helical" evidence="1">
    <location>
        <begin position="79"/>
        <end position="101"/>
    </location>
</feature>
<feature type="transmembrane region" description="Helical" evidence="1">
    <location>
        <begin position="12"/>
        <end position="32"/>
    </location>
</feature>
<name>Q3A0P0_SYNC1</name>
<dbReference type="OrthoDB" id="1165355at2"/>
<dbReference type="Proteomes" id="UP000002534">
    <property type="component" value="Chromosome"/>
</dbReference>
<keyword evidence="1" id="KW-0472">Membrane</keyword>
<dbReference type="EMBL" id="CP000142">
    <property type="protein sequence ID" value="ABA90067.1"/>
    <property type="molecule type" value="Genomic_DNA"/>
</dbReference>
<dbReference type="KEGG" id="pca:Pcar_2832"/>
<protein>
    <submittedName>
        <fullName evidence="2">Uncharacterized protein</fullName>
    </submittedName>
</protein>
<dbReference type="HOGENOM" id="CLU_696080_0_0_7"/>